<reference evidence="1 2" key="1">
    <citation type="submission" date="2021-06" db="EMBL/GenBank/DDBJ databases">
        <authorList>
            <person name="Palmer J.M."/>
        </authorList>
    </citation>
    <scope>NUCLEOTIDE SEQUENCE [LARGE SCALE GENOMIC DNA]</scope>
    <source>
        <strain evidence="1 2">CL_MEX2019</strain>
        <tissue evidence="1">Muscle</tissue>
    </source>
</reference>
<keyword evidence="2" id="KW-1185">Reference proteome</keyword>
<accession>A0ABU7E4D8</accession>
<evidence type="ECO:0000313" key="2">
    <source>
        <dbReference type="Proteomes" id="UP001352852"/>
    </source>
</evidence>
<organism evidence="1 2">
    <name type="scientific">Characodon lateralis</name>
    <dbReference type="NCBI Taxonomy" id="208331"/>
    <lineage>
        <taxon>Eukaryota</taxon>
        <taxon>Metazoa</taxon>
        <taxon>Chordata</taxon>
        <taxon>Craniata</taxon>
        <taxon>Vertebrata</taxon>
        <taxon>Euteleostomi</taxon>
        <taxon>Actinopterygii</taxon>
        <taxon>Neopterygii</taxon>
        <taxon>Teleostei</taxon>
        <taxon>Neoteleostei</taxon>
        <taxon>Acanthomorphata</taxon>
        <taxon>Ovalentaria</taxon>
        <taxon>Atherinomorphae</taxon>
        <taxon>Cyprinodontiformes</taxon>
        <taxon>Goodeidae</taxon>
        <taxon>Characodon</taxon>
    </lineage>
</organism>
<name>A0ABU7E4D8_9TELE</name>
<sequence length="116" mass="13193">MPQITTFLFCMKLSPIQIHHLHYPQPTGISPQGSYNIWLLMNNIKSAKYNPLEVSHEPHRKIVGEIQKTYTANYTIEVIFASRVLIKEPGGWGFPDPPQYFEIPGAKTSSMVIILP</sequence>
<protein>
    <submittedName>
        <fullName evidence="1">Uncharacterized protein</fullName>
    </submittedName>
</protein>
<dbReference type="Proteomes" id="UP001352852">
    <property type="component" value="Unassembled WGS sequence"/>
</dbReference>
<gene>
    <name evidence="1" type="ORF">CHARACLAT_013664</name>
</gene>
<evidence type="ECO:0000313" key="1">
    <source>
        <dbReference type="EMBL" id="MED6280719.1"/>
    </source>
</evidence>
<dbReference type="EMBL" id="JAHUTJ010041980">
    <property type="protein sequence ID" value="MED6280719.1"/>
    <property type="molecule type" value="Genomic_DNA"/>
</dbReference>
<proteinExistence type="predicted"/>
<comment type="caution">
    <text evidence="1">The sequence shown here is derived from an EMBL/GenBank/DDBJ whole genome shotgun (WGS) entry which is preliminary data.</text>
</comment>